<comment type="caution">
    <text evidence="2">The sequence shown here is derived from an EMBL/GenBank/DDBJ whole genome shotgun (WGS) entry which is preliminary data.</text>
</comment>
<gene>
    <name evidence="2" type="ORF">ILUMI_24939</name>
</gene>
<dbReference type="Proteomes" id="UP000801492">
    <property type="component" value="Unassembled WGS sequence"/>
</dbReference>
<protein>
    <submittedName>
        <fullName evidence="2">Uncharacterized protein</fullName>
    </submittedName>
</protein>
<feature type="region of interest" description="Disordered" evidence="1">
    <location>
        <begin position="128"/>
        <end position="200"/>
    </location>
</feature>
<dbReference type="EMBL" id="VTPC01090839">
    <property type="protein sequence ID" value="KAF2881234.1"/>
    <property type="molecule type" value="Genomic_DNA"/>
</dbReference>
<evidence type="ECO:0000313" key="3">
    <source>
        <dbReference type="Proteomes" id="UP000801492"/>
    </source>
</evidence>
<name>A0A8K0G0H9_IGNLU</name>
<evidence type="ECO:0000313" key="2">
    <source>
        <dbReference type="EMBL" id="KAF2881234.1"/>
    </source>
</evidence>
<organism evidence="2 3">
    <name type="scientific">Ignelater luminosus</name>
    <name type="common">Cucubano</name>
    <name type="synonym">Pyrophorus luminosus</name>
    <dbReference type="NCBI Taxonomy" id="2038154"/>
    <lineage>
        <taxon>Eukaryota</taxon>
        <taxon>Metazoa</taxon>
        <taxon>Ecdysozoa</taxon>
        <taxon>Arthropoda</taxon>
        <taxon>Hexapoda</taxon>
        <taxon>Insecta</taxon>
        <taxon>Pterygota</taxon>
        <taxon>Neoptera</taxon>
        <taxon>Endopterygota</taxon>
        <taxon>Coleoptera</taxon>
        <taxon>Polyphaga</taxon>
        <taxon>Elateriformia</taxon>
        <taxon>Elateroidea</taxon>
        <taxon>Elateridae</taxon>
        <taxon>Agrypninae</taxon>
        <taxon>Pyrophorini</taxon>
        <taxon>Ignelater</taxon>
    </lineage>
</organism>
<proteinExistence type="predicted"/>
<sequence>MLQDHLVFHEARMKTHNTLPASMGRHTVFSSEQKKTCPFKEKKKSVGDDWLQGFLKRNPQVCLRKPEATSINRITAFNKKEVTLFFTNLDKVITKYKFKENRIYNTDETGISTVQKPQEILAKKGLKQTKKIKKTATTPDKEDKANRKTVKQQTTKESYKRKIFAEDDDNQQKVKQRKSRRDETKIYNQLSSNDEDDEITPSCWGNSGHFATDRARCYHPARVPRVGTRKPTQVLRYLSPRSPRPTRPAETISHRNPVQGKRREVMATTSILNPSLAQLETAFLAHYGSKANKVQLCAALWSKRQQKNEPTADFIWKEQLLANYVMPTMEESDLVTLCGTLMKDDIASQSLTKTTLPVLCGKRKKTKQLRLNNSVDELTYATQMSLRSSGHIQAAKLVNEITSTSPARARKYRRAFVKVEKHFG</sequence>
<dbReference type="AlphaFoldDB" id="A0A8K0G0H9"/>
<evidence type="ECO:0000256" key="1">
    <source>
        <dbReference type="SAM" id="MobiDB-lite"/>
    </source>
</evidence>
<accession>A0A8K0G0H9</accession>
<keyword evidence="3" id="KW-1185">Reference proteome</keyword>
<reference evidence="2" key="1">
    <citation type="submission" date="2019-08" db="EMBL/GenBank/DDBJ databases">
        <title>The genome of the North American firefly Photinus pyralis.</title>
        <authorList>
            <consortium name="Photinus pyralis genome working group"/>
            <person name="Fallon T.R."/>
            <person name="Sander Lower S.E."/>
            <person name="Weng J.-K."/>
        </authorList>
    </citation>
    <scope>NUCLEOTIDE SEQUENCE</scope>
    <source>
        <strain evidence="2">TRF0915ILg1</strain>
        <tissue evidence="2">Whole body</tissue>
    </source>
</reference>
<dbReference type="OrthoDB" id="4327074at2759"/>